<evidence type="ECO:0000313" key="5">
    <source>
        <dbReference type="Proteomes" id="UP001372338"/>
    </source>
</evidence>
<keyword evidence="1" id="KW-0863">Zinc-finger</keyword>
<feature type="region of interest" description="Disordered" evidence="2">
    <location>
        <begin position="67"/>
        <end position="89"/>
    </location>
</feature>
<dbReference type="AlphaFoldDB" id="A0AAN9PA64"/>
<dbReference type="InterPro" id="IPR013083">
    <property type="entry name" value="Znf_RING/FYVE/PHD"/>
</dbReference>
<sequence>MGAACCAAAKDHNVPNRTGGESLHRDVACSPSWSFRWDSQGRVAGEIENSHASRVVSRNVSMEFKGSLSSERGNLSDEGSTLENSVTPISLKSPADEALVANLMTPSSDLSISSNFSTVVKNSGESSIPNLSFSVPSVFSTPAADPLPNHKYHHPSNSTPSRWAHRSPGHPLLRQISDSRILGLKSPDNSISEGRPSFVLSTCSNEMAAGSLCGSSDGWSMRTFSELVASSQRERWSFDSEHFGSGRHKISGSSSRFSYSPSMDLQSCGACSKLLTERSTWNSQKFIANNDLSVVSVLVCGHAYHAECLETMTLEADKYDPVCPICVVGDKHLSKLYRKGFRAESEIKAKNHRISRNRVVDSYVDGDFDVFDRQKGIEREGKVSKMEPSSSTRSTSGKPFLRRHFSLGSKWNRSLSENDSARKKGFWARYRKD</sequence>
<dbReference type="PROSITE" id="PS50089">
    <property type="entry name" value="ZF_RING_2"/>
    <property type="match status" value="1"/>
</dbReference>
<dbReference type="PANTHER" id="PTHR31150">
    <property type="entry name" value="EXPRESSED PROTEIN"/>
    <property type="match status" value="1"/>
</dbReference>
<keyword evidence="1" id="KW-0862">Zinc</keyword>
<dbReference type="SUPFAM" id="SSF57850">
    <property type="entry name" value="RING/U-box"/>
    <property type="match status" value="1"/>
</dbReference>
<feature type="region of interest" description="Disordered" evidence="2">
    <location>
        <begin position="380"/>
        <end position="400"/>
    </location>
</feature>
<evidence type="ECO:0000313" key="4">
    <source>
        <dbReference type="EMBL" id="KAK7291213.1"/>
    </source>
</evidence>
<evidence type="ECO:0000259" key="3">
    <source>
        <dbReference type="PROSITE" id="PS50089"/>
    </source>
</evidence>
<gene>
    <name evidence="4" type="ORF">RIF29_06170</name>
</gene>
<dbReference type="InterPro" id="IPR001841">
    <property type="entry name" value="Znf_RING"/>
</dbReference>
<comment type="caution">
    <text evidence="4">The sequence shown here is derived from an EMBL/GenBank/DDBJ whole genome shotgun (WGS) entry which is preliminary data.</text>
</comment>
<evidence type="ECO:0000256" key="1">
    <source>
        <dbReference type="PROSITE-ProRule" id="PRU00175"/>
    </source>
</evidence>
<dbReference type="GO" id="GO:0008270">
    <property type="term" value="F:zinc ion binding"/>
    <property type="evidence" value="ECO:0007669"/>
    <property type="project" value="UniProtKB-KW"/>
</dbReference>
<accession>A0AAN9PA64</accession>
<keyword evidence="1" id="KW-0479">Metal-binding</keyword>
<reference evidence="4 5" key="1">
    <citation type="submission" date="2024-01" db="EMBL/GenBank/DDBJ databases">
        <title>The genomes of 5 underutilized Papilionoideae crops provide insights into root nodulation and disease resistanc.</title>
        <authorList>
            <person name="Yuan L."/>
        </authorList>
    </citation>
    <scope>NUCLEOTIDE SEQUENCE [LARGE SCALE GENOMIC DNA]</scope>
    <source>
        <strain evidence="4">ZHUSHIDOU_FW_LH</strain>
        <tissue evidence="4">Leaf</tissue>
    </source>
</reference>
<protein>
    <recommendedName>
        <fullName evidence="3">RING-type domain-containing protein</fullName>
    </recommendedName>
</protein>
<dbReference type="Gene3D" id="3.30.40.10">
    <property type="entry name" value="Zinc/RING finger domain, C3HC4 (zinc finger)"/>
    <property type="match status" value="1"/>
</dbReference>
<dbReference type="SMART" id="SM00184">
    <property type="entry name" value="RING"/>
    <property type="match status" value="1"/>
</dbReference>
<organism evidence="4 5">
    <name type="scientific">Crotalaria pallida</name>
    <name type="common">Smooth rattlebox</name>
    <name type="synonym">Crotalaria striata</name>
    <dbReference type="NCBI Taxonomy" id="3830"/>
    <lineage>
        <taxon>Eukaryota</taxon>
        <taxon>Viridiplantae</taxon>
        <taxon>Streptophyta</taxon>
        <taxon>Embryophyta</taxon>
        <taxon>Tracheophyta</taxon>
        <taxon>Spermatophyta</taxon>
        <taxon>Magnoliopsida</taxon>
        <taxon>eudicotyledons</taxon>
        <taxon>Gunneridae</taxon>
        <taxon>Pentapetalae</taxon>
        <taxon>rosids</taxon>
        <taxon>fabids</taxon>
        <taxon>Fabales</taxon>
        <taxon>Fabaceae</taxon>
        <taxon>Papilionoideae</taxon>
        <taxon>50 kb inversion clade</taxon>
        <taxon>genistoids sensu lato</taxon>
        <taxon>core genistoids</taxon>
        <taxon>Crotalarieae</taxon>
        <taxon>Crotalaria</taxon>
    </lineage>
</organism>
<name>A0AAN9PA64_CROPI</name>
<feature type="compositionally biased region" description="Polar residues" evidence="2">
    <location>
        <begin position="387"/>
        <end position="397"/>
    </location>
</feature>
<dbReference type="EMBL" id="JAYWIO010000001">
    <property type="protein sequence ID" value="KAK7291213.1"/>
    <property type="molecule type" value="Genomic_DNA"/>
</dbReference>
<feature type="domain" description="RING-type" evidence="3">
    <location>
        <begin position="268"/>
        <end position="326"/>
    </location>
</feature>
<dbReference type="PANTHER" id="PTHR31150:SF25">
    <property type="entry name" value="C3HC4-TYPE RING ZINC FINGER PROTEIN"/>
    <property type="match status" value="1"/>
</dbReference>
<proteinExistence type="predicted"/>
<keyword evidence="5" id="KW-1185">Reference proteome</keyword>
<evidence type="ECO:0000256" key="2">
    <source>
        <dbReference type="SAM" id="MobiDB-lite"/>
    </source>
</evidence>
<dbReference type="Proteomes" id="UP001372338">
    <property type="component" value="Unassembled WGS sequence"/>
</dbReference>